<proteinExistence type="predicted"/>
<dbReference type="AlphaFoldDB" id="A0A9P1J258"/>
<gene>
    <name evidence="2" type="ORF">CAMP_LOCUS17939</name>
</gene>
<dbReference type="OrthoDB" id="5771867at2759"/>
<feature type="transmembrane region" description="Helical" evidence="1">
    <location>
        <begin position="111"/>
        <end position="136"/>
    </location>
</feature>
<comment type="caution">
    <text evidence="2">The sequence shown here is derived from an EMBL/GenBank/DDBJ whole genome shotgun (WGS) entry which is preliminary data.</text>
</comment>
<keyword evidence="1" id="KW-0812">Transmembrane</keyword>
<dbReference type="EMBL" id="CANHGI010000006">
    <property type="protein sequence ID" value="CAI5455302.1"/>
    <property type="molecule type" value="Genomic_DNA"/>
</dbReference>
<keyword evidence="3" id="KW-1185">Reference proteome</keyword>
<reference evidence="2" key="1">
    <citation type="submission" date="2022-11" db="EMBL/GenBank/DDBJ databases">
        <authorList>
            <person name="Kikuchi T."/>
        </authorList>
    </citation>
    <scope>NUCLEOTIDE SEQUENCE</scope>
    <source>
        <strain evidence="2">PS1010</strain>
    </source>
</reference>
<organism evidence="2 3">
    <name type="scientific">Caenorhabditis angaria</name>
    <dbReference type="NCBI Taxonomy" id="860376"/>
    <lineage>
        <taxon>Eukaryota</taxon>
        <taxon>Metazoa</taxon>
        <taxon>Ecdysozoa</taxon>
        <taxon>Nematoda</taxon>
        <taxon>Chromadorea</taxon>
        <taxon>Rhabditida</taxon>
        <taxon>Rhabditina</taxon>
        <taxon>Rhabditomorpha</taxon>
        <taxon>Rhabditoidea</taxon>
        <taxon>Rhabditidae</taxon>
        <taxon>Peloderinae</taxon>
        <taxon>Caenorhabditis</taxon>
    </lineage>
</organism>
<accession>A0A9P1J258</accession>
<sequence length="195" mass="22809">MNTFRIVLQNFDRKFTTFALKVDEIVEKRNLLGVPQPVWKVFQFLVYFNVFWSAFTFLCGVTCFTLGLHWSTFYSRINCEDGINIWIPLNNVVASWTGLFAIRSLHIRWSAFVHFVFTVTMTPLMIFASLFATLQINVWREEQRLSRGDKDWGTRCAIINFIVALISSIDVLLSLCIIGVYCVYWLPEPTRNRNE</sequence>
<evidence type="ECO:0000313" key="2">
    <source>
        <dbReference type="EMBL" id="CAI5455302.1"/>
    </source>
</evidence>
<evidence type="ECO:0000256" key="1">
    <source>
        <dbReference type="SAM" id="Phobius"/>
    </source>
</evidence>
<name>A0A9P1J258_9PELO</name>
<keyword evidence="1" id="KW-1133">Transmembrane helix</keyword>
<dbReference type="Proteomes" id="UP001152747">
    <property type="component" value="Unassembled WGS sequence"/>
</dbReference>
<feature type="transmembrane region" description="Helical" evidence="1">
    <location>
        <begin position="44"/>
        <end position="71"/>
    </location>
</feature>
<evidence type="ECO:0000313" key="3">
    <source>
        <dbReference type="Proteomes" id="UP001152747"/>
    </source>
</evidence>
<feature type="transmembrane region" description="Helical" evidence="1">
    <location>
        <begin position="157"/>
        <end position="186"/>
    </location>
</feature>
<protein>
    <submittedName>
        <fullName evidence="2">Uncharacterized protein</fullName>
    </submittedName>
</protein>
<keyword evidence="1" id="KW-0472">Membrane</keyword>
<feature type="transmembrane region" description="Helical" evidence="1">
    <location>
        <begin position="83"/>
        <end position="105"/>
    </location>
</feature>